<evidence type="ECO:0000256" key="7">
    <source>
        <dbReference type="ARBA" id="ARBA00023008"/>
    </source>
</evidence>
<evidence type="ECO:0000256" key="11">
    <source>
        <dbReference type="ARBA" id="ARBA00023326"/>
    </source>
</evidence>
<keyword evidence="8" id="KW-0503">Monooxygenase</keyword>
<dbReference type="Gene3D" id="2.70.50.70">
    <property type="match status" value="1"/>
</dbReference>
<dbReference type="PANTHER" id="PTHR33353:SF17">
    <property type="entry name" value="ENDO-BETA-1,4-GLUCANASE D"/>
    <property type="match status" value="1"/>
</dbReference>
<evidence type="ECO:0000313" key="18">
    <source>
        <dbReference type="Proteomes" id="UP000054097"/>
    </source>
</evidence>
<gene>
    <name evidence="17" type="ORF">M408DRAFT_22378</name>
</gene>
<comment type="similarity">
    <text evidence="12">Belongs to the polysaccharide monooxygenase AA9 family.</text>
</comment>
<dbReference type="InterPro" id="IPR005103">
    <property type="entry name" value="AA9_LPMO"/>
</dbReference>
<comment type="function">
    <text evidence="13">Lytic polysaccharide monooxygenase (LMPO) that depolymerizes crystalline and amorphous polysaccharides via the oxidation of scissile alpha- or beta-(1-4)-glycosidic bonds, yielding C1 and/or C4 oxidation products. Catalysis by LPMOs requires the reduction of the active-site copper from Cu(II) to Cu(I) by a reducing agent and H(2)O(2) or O(2) as a cosubstrate.</text>
</comment>
<dbReference type="SUPFAM" id="SSF57180">
    <property type="entry name" value="Cellulose-binding domain"/>
    <property type="match status" value="1"/>
</dbReference>
<dbReference type="Pfam" id="PF00734">
    <property type="entry name" value="CBM_1"/>
    <property type="match status" value="1"/>
</dbReference>
<dbReference type="GO" id="GO:0030245">
    <property type="term" value="P:cellulose catabolic process"/>
    <property type="evidence" value="ECO:0007669"/>
    <property type="project" value="UniProtKB-UniRule"/>
</dbReference>
<sequence>MVASSLLGALAFAGSAYGHTIFQQLYINGVDQGHNTGIRVPSYNGPITDVTSVYMSCNGGDNPLITPYPTAIVNIPAGAQVTTEWHHGGNGADANDGDDPIATSHLGPIMAYLAKVDSALQTDTTNLKWFKVWEEGLGSDGKWAVNKLLDNDGKYTFTMPTCVPSGNYLLRMELIALHGASTYPGAQLYIECAQINITGGGSATPTTVSFPGAYAGTDPGITFKQSLLPSPYTIPGPRPITCGGTAASSTSTSKASSTSSTSKASSTSSTKASSSSSSSKASSSSSAASGTVPLYGQCGGSTYTGSTTCASGTCTYSNAFYSQCLP</sequence>
<comment type="subcellular location">
    <subcellularLocation>
        <location evidence="1 13">Secreted</location>
    </subcellularLocation>
</comment>
<evidence type="ECO:0000313" key="17">
    <source>
        <dbReference type="EMBL" id="KIM29923.1"/>
    </source>
</evidence>
<dbReference type="GO" id="GO:0046872">
    <property type="term" value="F:metal ion binding"/>
    <property type="evidence" value="ECO:0007669"/>
    <property type="project" value="UniProtKB-KW"/>
</dbReference>
<feature type="domain" description="CBM1" evidence="16">
    <location>
        <begin position="290"/>
        <end position="325"/>
    </location>
</feature>
<evidence type="ECO:0000256" key="5">
    <source>
        <dbReference type="ARBA" id="ARBA00023001"/>
    </source>
</evidence>
<feature type="compositionally biased region" description="Low complexity" evidence="14">
    <location>
        <begin position="245"/>
        <end position="289"/>
    </location>
</feature>
<name>A0A0C2WUQ4_SERVB</name>
<evidence type="ECO:0000256" key="3">
    <source>
        <dbReference type="ARBA" id="ARBA00022723"/>
    </source>
</evidence>
<comment type="catalytic activity">
    <reaction evidence="13">
        <text>[(1-&gt;4)-beta-D-glucosyl]n+m + reduced acceptor + O2 = 4-dehydro-beta-D-glucosyl-[(1-&gt;4)-beta-D-glucosyl]n-1 + [(1-&gt;4)-beta-D-glucosyl]m + acceptor + H2O.</text>
        <dbReference type="EC" id="1.14.99.56"/>
    </reaction>
</comment>
<dbReference type="HOGENOM" id="CLU_031730_0_2_1"/>
<reference evidence="18" key="2">
    <citation type="submission" date="2015-01" db="EMBL/GenBank/DDBJ databases">
        <title>Evolutionary Origins and Diversification of the Mycorrhizal Mutualists.</title>
        <authorList>
            <consortium name="DOE Joint Genome Institute"/>
            <consortium name="Mycorrhizal Genomics Consortium"/>
            <person name="Kohler A."/>
            <person name="Kuo A."/>
            <person name="Nagy L.G."/>
            <person name="Floudas D."/>
            <person name="Copeland A."/>
            <person name="Barry K.W."/>
            <person name="Cichocki N."/>
            <person name="Veneault-Fourrey C."/>
            <person name="LaButti K."/>
            <person name="Lindquist E.A."/>
            <person name="Lipzen A."/>
            <person name="Lundell T."/>
            <person name="Morin E."/>
            <person name="Murat C."/>
            <person name="Riley R."/>
            <person name="Ohm R."/>
            <person name="Sun H."/>
            <person name="Tunlid A."/>
            <person name="Henrissat B."/>
            <person name="Grigoriev I.V."/>
            <person name="Hibbett D.S."/>
            <person name="Martin F."/>
        </authorList>
    </citation>
    <scope>NUCLEOTIDE SEQUENCE [LARGE SCALE GENOMIC DNA]</scope>
    <source>
        <strain evidence="18">MAFF 305830</strain>
    </source>
</reference>
<dbReference type="InterPro" id="IPR035971">
    <property type="entry name" value="CBD_sf"/>
</dbReference>
<evidence type="ECO:0000259" key="16">
    <source>
        <dbReference type="PROSITE" id="PS51164"/>
    </source>
</evidence>
<keyword evidence="18" id="KW-1185">Reference proteome</keyword>
<evidence type="ECO:0000256" key="1">
    <source>
        <dbReference type="ARBA" id="ARBA00004613"/>
    </source>
</evidence>
<dbReference type="PROSITE" id="PS00562">
    <property type="entry name" value="CBM1_1"/>
    <property type="match status" value="1"/>
</dbReference>
<dbReference type="GO" id="GO:0005576">
    <property type="term" value="C:extracellular region"/>
    <property type="evidence" value="ECO:0007669"/>
    <property type="project" value="UniProtKB-SubCell"/>
</dbReference>
<keyword evidence="7" id="KW-0186">Copper</keyword>
<dbReference type="GO" id="GO:0004497">
    <property type="term" value="F:monooxygenase activity"/>
    <property type="evidence" value="ECO:0007669"/>
    <property type="project" value="UniProtKB-KW"/>
</dbReference>
<evidence type="ECO:0000256" key="8">
    <source>
        <dbReference type="ARBA" id="ARBA00023033"/>
    </source>
</evidence>
<dbReference type="Pfam" id="PF03443">
    <property type="entry name" value="AA9"/>
    <property type="match status" value="1"/>
</dbReference>
<evidence type="ECO:0000256" key="13">
    <source>
        <dbReference type="RuleBase" id="RU368122"/>
    </source>
</evidence>
<dbReference type="Proteomes" id="UP000054097">
    <property type="component" value="Unassembled WGS sequence"/>
</dbReference>
<evidence type="ECO:0000256" key="4">
    <source>
        <dbReference type="ARBA" id="ARBA00022729"/>
    </source>
</evidence>
<keyword evidence="10 13" id="KW-0119">Carbohydrate metabolism</keyword>
<feature type="region of interest" description="Disordered" evidence="14">
    <location>
        <begin position="244"/>
        <end position="290"/>
    </location>
</feature>
<dbReference type="OrthoDB" id="2525337at2759"/>
<evidence type="ECO:0000256" key="12">
    <source>
        <dbReference type="ARBA" id="ARBA00044502"/>
    </source>
</evidence>
<comment type="domain">
    <text evidence="13">Has a modular structure: an endo-beta-1,4-glucanase catalytic module at the N-terminus, a linker rich in serines and threonines, and a C-terminal carbohydrate-binding module (CBM).</text>
</comment>
<keyword evidence="2 13" id="KW-0964">Secreted</keyword>
<keyword evidence="11 13" id="KW-0624">Polysaccharide degradation</keyword>
<reference evidence="17 18" key="1">
    <citation type="submission" date="2014-04" db="EMBL/GenBank/DDBJ databases">
        <authorList>
            <consortium name="DOE Joint Genome Institute"/>
            <person name="Kuo A."/>
            <person name="Zuccaro A."/>
            <person name="Kohler A."/>
            <person name="Nagy L.G."/>
            <person name="Floudas D."/>
            <person name="Copeland A."/>
            <person name="Barry K.W."/>
            <person name="Cichocki N."/>
            <person name="Veneault-Fourrey C."/>
            <person name="LaButti K."/>
            <person name="Lindquist E.A."/>
            <person name="Lipzen A."/>
            <person name="Lundell T."/>
            <person name="Morin E."/>
            <person name="Murat C."/>
            <person name="Sun H."/>
            <person name="Tunlid A."/>
            <person name="Henrissat B."/>
            <person name="Grigoriev I.V."/>
            <person name="Hibbett D.S."/>
            <person name="Martin F."/>
            <person name="Nordberg H.P."/>
            <person name="Cantor M.N."/>
            <person name="Hua S.X."/>
        </authorList>
    </citation>
    <scope>NUCLEOTIDE SEQUENCE [LARGE SCALE GENOMIC DNA]</scope>
    <source>
        <strain evidence="17 18">MAFF 305830</strain>
    </source>
</reference>
<evidence type="ECO:0000256" key="10">
    <source>
        <dbReference type="ARBA" id="ARBA00023277"/>
    </source>
</evidence>
<evidence type="ECO:0000256" key="6">
    <source>
        <dbReference type="ARBA" id="ARBA00023002"/>
    </source>
</evidence>
<dbReference type="InterPro" id="IPR049892">
    <property type="entry name" value="AA9"/>
</dbReference>
<keyword evidence="3" id="KW-0479">Metal-binding</keyword>
<dbReference type="PANTHER" id="PTHR33353">
    <property type="entry name" value="PUTATIVE (AFU_ORTHOLOGUE AFUA_1G12560)-RELATED"/>
    <property type="match status" value="1"/>
</dbReference>
<dbReference type="AlphaFoldDB" id="A0A0C2WUQ4"/>
<protein>
    <recommendedName>
        <fullName evidence="13">AA9 family lytic polysaccharide monooxygenase</fullName>
        <ecNumber evidence="13">1.14.99.56</ecNumber>
    </recommendedName>
    <alternativeName>
        <fullName evidence="13">Endo-beta-1,4-glucanase</fullName>
    </alternativeName>
    <alternativeName>
        <fullName evidence="13">Glycosyl hydrolase 61 family protein</fullName>
    </alternativeName>
</protein>
<evidence type="ECO:0000256" key="2">
    <source>
        <dbReference type="ARBA" id="ARBA00022525"/>
    </source>
</evidence>
<evidence type="ECO:0000256" key="15">
    <source>
        <dbReference type="SAM" id="SignalP"/>
    </source>
</evidence>
<keyword evidence="5 13" id="KW-0136">Cellulose degradation</keyword>
<dbReference type="PROSITE" id="PS51164">
    <property type="entry name" value="CBM1_2"/>
    <property type="match status" value="1"/>
</dbReference>
<dbReference type="SMART" id="SM00236">
    <property type="entry name" value="fCBD"/>
    <property type="match status" value="1"/>
</dbReference>
<dbReference type="CDD" id="cd21175">
    <property type="entry name" value="LPMO_AA9"/>
    <property type="match status" value="1"/>
</dbReference>
<proteinExistence type="inferred from homology"/>
<keyword evidence="4 15" id="KW-0732">Signal</keyword>
<keyword evidence="9 13" id="KW-1015">Disulfide bond</keyword>
<dbReference type="EC" id="1.14.99.56" evidence="13"/>
<feature type="chain" id="PRO_5002158488" description="AA9 family lytic polysaccharide monooxygenase" evidence="15">
    <location>
        <begin position="19"/>
        <end position="326"/>
    </location>
</feature>
<dbReference type="EMBL" id="KN824286">
    <property type="protein sequence ID" value="KIM29923.1"/>
    <property type="molecule type" value="Genomic_DNA"/>
</dbReference>
<dbReference type="GO" id="GO:0030248">
    <property type="term" value="F:cellulose binding"/>
    <property type="evidence" value="ECO:0007669"/>
    <property type="project" value="UniProtKB-UniRule"/>
</dbReference>
<organism evidence="17 18">
    <name type="scientific">Serendipita vermifera MAFF 305830</name>
    <dbReference type="NCBI Taxonomy" id="933852"/>
    <lineage>
        <taxon>Eukaryota</taxon>
        <taxon>Fungi</taxon>
        <taxon>Dikarya</taxon>
        <taxon>Basidiomycota</taxon>
        <taxon>Agaricomycotina</taxon>
        <taxon>Agaricomycetes</taxon>
        <taxon>Sebacinales</taxon>
        <taxon>Serendipitaceae</taxon>
        <taxon>Serendipita</taxon>
    </lineage>
</organism>
<feature type="signal peptide" evidence="15">
    <location>
        <begin position="1"/>
        <end position="18"/>
    </location>
</feature>
<keyword evidence="6" id="KW-0560">Oxidoreductase</keyword>
<accession>A0A0C2WUQ4</accession>
<dbReference type="InterPro" id="IPR000254">
    <property type="entry name" value="CBD"/>
</dbReference>
<evidence type="ECO:0000256" key="9">
    <source>
        <dbReference type="ARBA" id="ARBA00023157"/>
    </source>
</evidence>
<evidence type="ECO:0000256" key="14">
    <source>
        <dbReference type="SAM" id="MobiDB-lite"/>
    </source>
</evidence>
<dbReference type="GO" id="GO:0008810">
    <property type="term" value="F:cellulase activity"/>
    <property type="evidence" value="ECO:0007669"/>
    <property type="project" value="UniProtKB-UniRule"/>
</dbReference>
<dbReference type="STRING" id="933852.A0A0C2WUQ4"/>